<evidence type="ECO:0000313" key="3">
    <source>
        <dbReference type="Proteomes" id="UP000037460"/>
    </source>
</evidence>
<organism evidence="2 3">
    <name type="scientific">Chrysochromulina tobinii</name>
    <dbReference type="NCBI Taxonomy" id="1460289"/>
    <lineage>
        <taxon>Eukaryota</taxon>
        <taxon>Haptista</taxon>
        <taxon>Haptophyta</taxon>
        <taxon>Prymnesiophyceae</taxon>
        <taxon>Prymnesiales</taxon>
        <taxon>Chrysochromulinaceae</taxon>
        <taxon>Chrysochromulina</taxon>
    </lineage>
</organism>
<reference evidence="3" key="1">
    <citation type="journal article" date="2015" name="PLoS Genet.">
        <title>Genome Sequence and Transcriptome Analyses of Chrysochromulina tobin: Metabolic Tools for Enhanced Algal Fitness in the Prominent Order Prymnesiales (Haptophyceae).</title>
        <authorList>
            <person name="Hovde B.T."/>
            <person name="Deodato C.R."/>
            <person name="Hunsperger H.M."/>
            <person name="Ryken S.A."/>
            <person name="Yost W."/>
            <person name="Jha R.K."/>
            <person name="Patterson J."/>
            <person name="Monnat R.J. Jr."/>
            <person name="Barlow S.B."/>
            <person name="Starkenburg S.R."/>
            <person name="Cattolico R.A."/>
        </authorList>
    </citation>
    <scope>NUCLEOTIDE SEQUENCE</scope>
    <source>
        <strain evidence="3">CCMP291</strain>
    </source>
</reference>
<dbReference type="PANTHER" id="PTHR24170">
    <property type="entry name" value="ANKYRIN REPEAT DOMAIN-CONTAINING PROTEIN 27"/>
    <property type="match status" value="1"/>
</dbReference>
<evidence type="ECO:0000313" key="2">
    <source>
        <dbReference type="EMBL" id="KOO29212.1"/>
    </source>
</evidence>
<sequence length="165" mass="18089">MGRVLLPMAEPCLLRCALAEYQLEDELLVRQQRRLRQRSPEQLQVGRYVEAHPTTGLPVLTPLAAALEALSALSYAQASVDYAMLVAAAVKAVEVHCAALAEDVVSADVLLPVMVLVVIHAELPHAYTVLKHAYNYLEPQAARSELGYCLVTYEAALEHVLNTDE</sequence>
<dbReference type="SUPFAM" id="SSF109993">
    <property type="entry name" value="VPS9 domain"/>
    <property type="match status" value="1"/>
</dbReference>
<dbReference type="Proteomes" id="UP000037460">
    <property type="component" value="Unassembled WGS sequence"/>
</dbReference>
<dbReference type="EMBL" id="JWZX01002448">
    <property type="protein sequence ID" value="KOO29212.1"/>
    <property type="molecule type" value="Genomic_DNA"/>
</dbReference>
<dbReference type="Gene3D" id="1.20.1050.80">
    <property type="entry name" value="VPS9 domain"/>
    <property type="match status" value="1"/>
</dbReference>
<dbReference type="GO" id="GO:0005886">
    <property type="term" value="C:plasma membrane"/>
    <property type="evidence" value="ECO:0007669"/>
    <property type="project" value="TreeGrafter"/>
</dbReference>
<name>A0A0M0JSB0_9EUKA</name>
<keyword evidence="3" id="KW-1185">Reference proteome</keyword>
<protein>
    <recommendedName>
        <fullName evidence="1">VPS9 domain-containing protein</fullName>
    </recommendedName>
</protein>
<dbReference type="GO" id="GO:0030133">
    <property type="term" value="C:transport vesicle"/>
    <property type="evidence" value="ECO:0007669"/>
    <property type="project" value="TreeGrafter"/>
</dbReference>
<evidence type="ECO:0000259" key="1">
    <source>
        <dbReference type="PROSITE" id="PS51205"/>
    </source>
</evidence>
<dbReference type="Pfam" id="PF02204">
    <property type="entry name" value="VPS9"/>
    <property type="match status" value="1"/>
</dbReference>
<dbReference type="InterPro" id="IPR037191">
    <property type="entry name" value="VPS9_dom_sf"/>
</dbReference>
<dbReference type="InterPro" id="IPR003123">
    <property type="entry name" value="VPS9"/>
</dbReference>
<dbReference type="GO" id="GO:0045022">
    <property type="term" value="P:early endosome to late endosome transport"/>
    <property type="evidence" value="ECO:0007669"/>
    <property type="project" value="TreeGrafter"/>
</dbReference>
<dbReference type="GO" id="GO:0005085">
    <property type="term" value="F:guanyl-nucleotide exchange factor activity"/>
    <property type="evidence" value="ECO:0007669"/>
    <property type="project" value="TreeGrafter"/>
</dbReference>
<dbReference type="GO" id="GO:0005770">
    <property type="term" value="C:late endosome"/>
    <property type="evidence" value="ECO:0007669"/>
    <property type="project" value="TreeGrafter"/>
</dbReference>
<dbReference type="AlphaFoldDB" id="A0A0M0JSB0"/>
<dbReference type="GO" id="GO:0005769">
    <property type="term" value="C:early endosome"/>
    <property type="evidence" value="ECO:0007669"/>
    <property type="project" value="TreeGrafter"/>
</dbReference>
<gene>
    <name evidence="2" type="ORF">Ctob_008146</name>
</gene>
<accession>A0A0M0JSB0</accession>
<dbReference type="PANTHER" id="PTHR24170:SF1">
    <property type="entry name" value="DOMAIN PROTEIN, PUTATIVE (AFU_ORTHOLOGUE AFUA_1G09870)-RELATED"/>
    <property type="match status" value="1"/>
</dbReference>
<feature type="domain" description="VPS9" evidence="1">
    <location>
        <begin position="22"/>
        <end position="165"/>
    </location>
</feature>
<dbReference type="GO" id="GO:0000149">
    <property type="term" value="F:SNARE binding"/>
    <property type="evidence" value="ECO:0007669"/>
    <property type="project" value="TreeGrafter"/>
</dbReference>
<dbReference type="InterPro" id="IPR051248">
    <property type="entry name" value="UPF0507/Ank_repeat_27"/>
</dbReference>
<proteinExistence type="predicted"/>
<dbReference type="GO" id="GO:0097422">
    <property type="term" value="C:tubular endosome"/>
    <property type="evidence" value="ECO:0007669"/>
    <property type="project" value="TreeGrafter"/>
</dbReference>
<dbReference type="PROSITE" id="PS51205">
    <property type="entry name" value="VPS9"/>
    <property type="match status" value="1"/>
</dbReference>
<comment type="caution">
    <text evidence="2">The sequence shown here is derived from an EMBL/GenBank/DDBJ whole genome shotgun (WGS) entry which is preliminary data.</text>
</comment>
<dbReference type="OrthoDB" id="411646at2759"/>